<dbReference type="InterPro" id="IPR029063">
    <property type="entry name" value="SAM-dependent_MTases_sf"/>
</dbReference>
<feature type="domain" description="Methyltransferase FkbM" evidence="1">
    <location>
        <begin position="57"/>
        <end position="206"/>
    </location>
</feature>
<reference evidence="2 3" key="1">
    <citation type="journal article" date="2014" name="Int. J. Syst. Evol. Microbiol.">
        <title>Complete genome sequence of Corynebacterium casei LMG S-19264T (=DSM 44701T), isolated from a smear-ripened cheese.</title>
        <authorList>
            <consortium name="US DOE Joint Genome Institute (JGI-PGF)"/>
            <person name="Walter F."/>
            <person name="Albersmeier A."/>
            <person name="Kalinowski J."/>
            <person name="Ruckert C."/>
        </authorList>
    </citation>
    <scope>NUCLEOTIDE SEQUENCE [LARGE SCALE GENOMIC DNA]</scope>
    <source>
        <strain evidence="2 3">CGMCC 1.16330</strain>
    </source>
</reference>
<sequence length="260" mass="28950">MRESTRRLLRTAQTYAPWLGDAKAELQHLLRGIARRPFEPDFAALRLFGGEDRLHLDVGANRGQSIAAIRMTARRPRILSFEPNPALAARLERRFGRLPGVRIEPVGLGDREGEFDLHIPSYRGYVFDGLASIDRAAAASWLNPRTISGFDPAKLRIETVRCRVVTLDSLATAPFFIKLDVQGYELAALRGAEETLRRHRPVLLIETPGAAVLDHLAGLGFRPYLYDAQAGRFRAGRTGTLGTFFLADEKAELVARHIEA</sequence>
<organism evidence="2 3">
    <name type="scientific">Caldovatus sediminis</name>
    <dbReference type="NCBI Taxonomy" id="2041189"/>
    <lineage>
        <taxon>Bacteria</taxon>
        <taxon>Pseudomonadati</taxon>
        <taxon>Pseudomonadota</taxon>
        <taxon>Alphaproteobacteria</taxon>
        <taxon>Acetobacterales</taxon>
        <taxon>Roseomonadaceae</taxon>
        <taxon>Caldovatus</taxon>
    </lineage>
</organism>
<keyword evidence="3" id="KW-1185">Reference proteome</keyword>
<dbReference type="PANTHER" id="PTHR34203:SF15">
    <property type="entry name" value="SLL1173 PROTEIN"/>
    <property type="match status" value="1"/>
</dbReference>
<dbReference type="InterPro" id="IPR052514">
    <property type="entry name" value="SAM-dependent_MTase"/>
</dbReference>
<dbReference type="NCBIfam" id="TIGR01444">
    <property type="entry name" value="fkbM_fam"/>
    <property type="match status" value="1"/>
</dbReference>
<accession>A0A8J2Z988</accession>
<dbReference type="Proteomes" id="UP000597507">
    <property type="component" value="Unassembled WGS sequence"/>
</dbReference>
<dbReference type="InterPro" id="IPR006342">
    <property type="entry name" value="FkbM_mtfrase"/>
</dbReference>
<proteinExistence type="predicted"/>
<evidence type="ECO:0000259" key="1">
    <source>
        <dbReference type="Pfam" id="PF05050"/>
    </source>
</evidence>
<gene>
    <name evidence="2" type="ORF">GCM10010964_11810</name>
</gene>
<evidence type="ECO:0000313" key="2">
    <source>
        <dbReference type="EMBL" id="GGG25459.1"/>
    </source>
</evidence>
<dbReference type="PANTHER" id="PTHR34203">
    <property type="entry name" value="METHYLTRANSFERASE, FKBM FAMILY PROTEIN"/>
    <property type="match status" value="1"/>
</dbReference>
<comment type="caution">
    <text evidence="2">The sequence shown here is derived from an EMBL/GenBank/DDBJ whole genome shotgun (WGS) entry which is preliminary data.</text>
</comment>
<protein>
    <recommendedName>
        <fullName evidence="1">Methyltransferase FkbM domain-containing protein</fullName>
    </recommendedName>
</protein>
<dbReference type="Gene3D" id="3.40.50.150">
    <property type="entry name" value="Vaccinia Virus protein VP39"/>
    <property type="match status" value="1"/>
</dbReference>
<dbReference type="EMBL" id="BMKS01000003">
    <property type="protein sequence ID" value="GGG25459.1"/>
    <property type="molecule type" value="Genomic_DNA"/>
</dbReference>
<dbReference type="AlphaFoldDB" id="A0A8J2Z988"/>
<dbReference type="RefSeq" id="WP_188899091.1">
    <property type="nucleotide sequence ID" value="NZ_BMKS01000003.1"/>
</dbReference>
<evidence type="ECO:0000313" key="3">
    <source>
        <dbReference type="Proteomes" id="UP000597507"/>
    </source>
</evidence>
<dbReference type="Pfam" id="PF05050">
    <property type="entry name" value="Methyltransf_21"/>
    <property type="match status" value="1"/>
</dbReference>
<name>A0A8J2Z988_9PROT</name>
<dbReference type="SUPFAM" id="SSF53335">
    <property type="entry name" value="S-adenosyl-L-methionine-dependent methyltransferases"/>
    <property type="match status" value="1"/>
</dbReference>